<dbReference type="KEGG" id="meg:DKB62_01505"/>
<dbReference type="OrthoDB" id="1628885at2"/>
<reference evidence="1 2" key="1">
    <citation type="submission" date="2018-05" db="EMBL/GenBank/DDBJ databases">
        <title>Complete genome sequence of Megasphaera sp. AJH120T, isolated from the ceca of a chicken.</title>
        <authorList>
            <person name="Maki J."/>
            <person name="Looft T."/>
        </authorList>
    </citation>
    <scope>NUCLEOTIDE SEQUENCE [LARGE SCALE GENOMIC DNA]</scope>
    <source>
        <strain evidence="1 2">AJH120</strain>
    </source>
</reference>
<evidence type="ECO:0000313" key="2">
    <source>
        <dbReference type="Proteomes" id="UP000254337"/>
    </source>
</evidence>
<gene>
    <name evidence="1" type="ORF">DKB62_01505</name>
</gene>
<dbReference type="RefSeq" id="WP_107195948.1">
    <property type="nucleotide sequence ID" value="NZ_CP029462.1"/>
</dbReference>
<proteinExistence type="predicted"/>
<sequence length="144" mass="16992">MKKILLFLLFFIIPWNISWASFLNNNPNYIKIDASMKDNIYIEKNTPESIRYEPPYYVIKGKIFSENFELQAIGSITVLFYYNDEKKEAYYKPIGFSTYSSDGKLLQYTDKDEVMNKIEPGTIVESIADLYFLICYQKCFFPIC</sequence>
<name>A0A346AWV9_9FIRM</name>
<organism evidence="1 2">
    <name type="scientific">Megasphaera stantonii</name>
    <dbReference type="NCBI Taxonomy" id="2144175"/>
    <lineage>
        <taxon>Bacteria</taxon>
        <taxon>Bacillati</taxon>
        <taxon>Bacillota</taxon>
        <taxon>Negativicutes</taxon>
        <taxon>Veillonellales</taxon>
        <taxon>Veillonellaceae</taxon>
        <taxon>Megasphaera</taxon>
    </lineage>
</organism>
<dbReference type="EMBL" id="CP029462">
    <property type="protein sequence ID" value="AXL20352.1"/>
    <property type="molecule type" value="Genomic_DNA"/>
</dbReference>
<accession>A0A346AWV9</accession>
<keyword evidence="2" id="KW-1185">Reference proteome</keyword>
<evidence type="ECO:0000313" key="1">
    <source>
        <dbReference type="EMBL" id="AXL20352.1"/>
    </source>
</evidence>
<dbReference type="AlphaFoldDB" id="A0A346AWV9"/>
<dbReference type="Proteomes" id="UP000254337">
    <property type="component" value="Chromosome"/>
</dbReference>
<protein>
    <submittedName>
        <fullName evidence="1">Uncharacterized protein</fullName>
    </submittedName>
</protein>